<dbReference type="GO" id="GO:0042274">
    <property type="term" value="P:ribosomal small subunit biogenesis"/>
    <property type="evidence" value="ECO:0007669"/>
    <property type="project" value="TreeGrafter"/>
</dbReference>
<dbReference type="SMART" id="SM01390">
    <property type="entry name" value="Ribosomal_S4"/>
    <property type="match status" value="1"/>
</dbReference>
<dbReference type="Pfam" id="PF01479">
    <property type="entry name" value="S4"/>
    <property type="match status" value="1"/>
</dbReference>
<evidence type="ECO:0000256" key="5">
    <source>
        <dbReference type="ARBA" id="ARBA00023274"/>
    </source>
</evidence>
<dbReference type="GO" id="GO:0006412">
    <property type="term" value="P:translation"/>
    <property type="evidence" value="ECO:0007669"/>
    <property type="project" value="UniProtKB-UniRule"/>
</dbReference>
<dbReference type="AlphaFoldDB" id="A0A937W5Z9"/>
<comment type="similarity">
    <text evidence="1 7">Belongs to the universal ribosomal protein uS4 family.</text>
</comment>
<dbReference type="InterPro" id="IPR022801">
    <property type="entry name" value="Ribosomal_uS4"/>
</dbReference>
<dbReference type="GO" id="GO:0003735">
    <property type="term" value="F:structural constituent of ribosome"/>
    <property type="evidence" value="ECO:0007669"/>
    <property type="project" value="InterPro"/>
</dbReference>
<dbReference type="FunFam" id="3.10.290.10:FF:000001">
    <property type="entry name" value="30S ribosomal protein S4"/>
    <property type="match status" value="1"/>
</dbReference>
<comment type="function">
    <text evidence="7">With S5 and S12 plays an important role in translational accuracy.</text>
</comment>
<keyword evidence="4 7" id="KW-0689">Ribosomal protein</keyword>
<evidence type="ECO:0000256" key="6">
    <source>
        <dbReference type="ARBA" id="ARBA00035254"/>
    </source>
</evidence>
<dbReference type="GO" id="GO:0019843">
    <property type="term" value="F:rRNA binding"/>
    <property type="evidence" value="ECO:0007669"/>
    <property type="project" value="UniProtKB-UniRule"/>
</dbReference>
<evidence type="ECO:0000256" key="4">
    <source>
        <dbReference type="ARBA" id="ARBA00022980"/>
    </source>
</evidence>
<dbReference type="SMART" id="SM00363">
    <property type="entry name" value="S4"/>
    <property type="match status" value="1"/>
</dbReference>
<evidence type="ECO:0000256" key="7">
    <source>
        <dbReference type="HAMAP-Rule" id="MF_01306"/>
    </source>
</evidence>
<dbReference type="NCBIfam" id="NF003717">
    <property type="entry name" value="PRK05327.1"/>
    <property type="match status" value="1"/>
</dbReference>
<feature type="domain" description="Small ribosomal subunit protein uS4 N-terminal" evidence="9">
    <location>
        <begin position="3"/>
        <end position="97"/>
    </location>
</feature>
<dbReference type="InterPro" id="IPR001912">
    <property type="entry name" value="Ribosomal_uS4_N"/>
</dbReference>
<keyword evidence="5 7" id="KW-0687">Ribonucleoprotein</keyword>
<keyword evidence="2 7" id="KW-0699">rRNA-binding</keyword>
<dbReference type="Proteomes" id="UP000712673">
    <property type="component" value="Unassembled WGS sequence"/>
</dbReference>
<accession>A0A937W5Z9</accession>
<dbReference type="Gene3D" id="3.10.290.10">
    <property type="entry name" value="RNA-binding S4 domain"/>
    <property type="match status" value="1"/>
</dbReference>
<reference evidence="10" key="1">
    <citation type="submission" date="2019-03" db="EMBL/GenBank/DDBJ databases">
        <title>Lake Tanganyika Metagenome-Assembled Genomes (MAGs).</title>
        <authorList>
            <person name="Tran P."/>
        </authorList>
    </citation>
    <scope>NUCLEOTIDE SEQUENCE</scope>
    <source>
        <strain evidence="10">K_DeepCast_65m_m2_066</strain>
    </source>
</reference>
<dbReference type="SUPFAM" id="SSF55174">
    <property type="entry name" value="Alpha-L RNA-binding motif"/>
    <property type="match status" value="1"/>
</dbReference>
<dbReference type="EMBL" id="VGLS01001058">
    <property type="protein sequence ID" value="MBM3226808.1"/>
    <property type="molecule type" value="Genomic_DNA"/>
</dbReference>
<sequence length="208" mass="24295">MARYTDAVCRLCRRENMKLFLKGERCLSDKCAINKRNYAPGQHGQRRAKLSEYGLQLREKQKVKRTYGVLESQFRRYFQRAARSKEVTGSELLMLLERRLDNVVYLMGFADSRAQARQLLHHGHMHVNGRRVTIPSFLIKQGDVIEPRGKSRELDVVRGAVERLNQKQIPAWIHVDAENMRGVVQALPQRHDLTMPFHEQLIVELYSK</sequence>
<evidence type="ECO:0000313" key="10">
    <source>
        <dbReference type="EMBL" id="MBM3226808.1"/>
    </source>
</evidence>
<dbReference type="Gene3D" id="1.10.1050.10">
    <property type="entry name" value="Ribosomal Protein S4 Delta 41, Chain A, domain 1"/>
    <property type="match status" value="1"/>
</dbReference>
<keyword evidence="3 7" id="KW-0694">RNA-binding</keyword>
<evidence type="ECO:0000259" key="8">
    <source>
        <dbReference type="SMART" id="SM00363"/>
    </source>
</evidence>
<dbReference type="PROSITE" id="PS50889">
    <property type="entry name" value="S4"/>
    <property type="match status" value="1"/>
</dbReference>
<dbReference type="CDD" id="cd00165">
    <property type="entry name" value="S4"/>
    <property type="match status" value="1"/>
</dbReference>
<name>A0A937W5Z9_UNCTE</name>
<protein>
    <recommendedName>
        <fullName evidence="6 7">Small ribosomal subunit protein uS4</fullName>
    </recommendedName>
</protein>
<feature type="domain" description="RNA-binding S4" evidence="8">
    <location>
        <begin position="98"/>
        <end position="162"/>
    </location>
</feature>
<dbReference type="GO" id="GO:0015935">
    <property type="term" value="C:small ribosomal subunit"/>
    <property type="evidence" value="ECO:0007669"/>
    <property type="project" value="InterPro"/>
</dbReference>
<comment type="caution">
    <text evidence="10">The sequence shown here is derived from an EMBL/GenBank/DDBJ whole genome shotgun (WGS) entry which is preliminary data.</text>
</comment>
<dbReference type="PANTHER" id="PTHR11831:SF4">
    <property type="entry name" value="SMALL RIBOSOMAL SUBUNIT PROTEIN US4M"/>
    <property type="match status" value="1"/>
</dbReference>
<organism evidence="10 11">
    <name type="scientific">Tectimicrobiota bacterium</name>
    <dbReference type="NCBI Taxonomy" id="2528274"/>
    <lineage>
        <taxon>Bacteria</taxon>
        <taxon>Pseudomonadati</taxon>
        <taxon>Nitrospinota/Tectimicrobiota group</taxon>
        <taxon>Candidatus Tectimicrobiota</taxon>
    </lineage>
</organism>
<evidence type="ECO:0000256" key="2">
    <source>
        <dbReference type="ARBA" id="ARBA00022730"/>
    </source>
</evidence>
<evidence type="ECO:0000313" key="11">
    <source>
        <dbReference type="Proteomes" id="UP000712673"/>
    </source>
</evidence>
<gene>
    <name evidence="7 10" type="primary">rpsD</name>
    <name evidence="10" type="ORF">FJZ47_23840</name>
</gene>
<evidence type="ECO:0000259" key="9">
    <source>
        <dbReference type="SMART" id="SM01390"/>
    </source>
</evidence>
<comment type="subunit">
    <text evidence="7">Part of the 30S ribosomal subunit. Contacts protein S5. The interaction surface between S4 and S5 is involved in control of translational fidelity.</text>
</comment>
<evidence type="ECO:0000256" key="1">
    <source>
        <dbReference type="ARBA" id="ARBA00007465"/>
    </source>
</evidence>
<dbReference type="HAMAP" id="MF_01306_B">
    <property type="entry name" value="Ribosomal_uS4_B"/>
    <property type="match status" value="1"/>
</dbReference>
<dbReference type="NCBIfam" id="TIGR01017">
    <property type="entry name" value="rpsD_bact"/>
    <property type="match status" value="1"/>
</dbReference>
<dbReference type="InterPro" id="IPR036986">
    <property type="entry name" value="S4_RNA-bd_sf"/>
</dbReference>
<comment type="function">
    <text evidence="7">One of the primary rRNA binding proteins, it binds directly to 16S rRNA where it nucleates assembly of the body of the 30S subunit.</text>
</comment>
<evidence type="ECO:0000256" key="3">
    <source>
        <dbReference type="ARBA" id="ARBA00022884"/>
    </source>
</evidence>
<dbReference type="Pfam" id="PF00163">
    <property type="entry name" value="Ribosomal_S4"/>
    <property type="match status" value="1"/>
</dbReference>
<dbReference type="InterPro" id="IPR002942">
    <property type="entry name" value="S4_RNA-bd"/>
</dbReference>
<dbReference type="PANTHER" id="PTHR11831">
    <property type="entry name" value="30S 40S RIBOSOMAL PROTEIN"/>
    <property type="match status" value="1"/>
</dbReference>
<proteinExistence type="inferred from homology"/>
<dbReference type="FunFam" id="1.10.1050.10:FF:000001">
    <property type="entry name" value="30S ribosomal protein S4"/>
    <property type="match status" value="1"/>
</dbReference>
<dbReference type="InterPro" id="IPR005709">
    <property type="entry name" value="Ribosomal_uS4_bac-type"/>
</dbReference>